<feature type="domain" description="Ig-like" evidence="1">
    <location>
        <begin position="30"/>
        <end position="116"/>
    </location>
</feature>
<reference evidence="2 3" key="1">
    <citation type="journal article" date="2020" name="ISME J.">
        <title>Uncovering the hidden diversity of litter-decomposition mechanisms in mushroom-forming fungi.</title>
        <authorList>
            <person name="Floudas D."/>
            <person name="Bentzer J."/>
            <person name="Ahren D."/>
            <person name="Johansson T."/>
            <person name="Persson P."/>
            <person name="Tunlid A."/>
        </authorList>
    </citation>
    <scope>NUCLEOTIDE SEQUENCE [LARGE SCALE GENOMIC DNA]</scope>
    <source>
        <strain evidence="2 3">CBS 291.85</strain>
    </source>
</reference>
<dbReference type="PROSITE" id="PS50835">
    <property type="entry name" value="IG_LIKE"/>
    <property type="match status" value="1"/>
</dbReference>
<evidence type="ECO:0000313" key="3">
    <source>
        <dbReference type="Proteomes" id="UP000559256"/>
    </source>
</evidence>
<dbReference type="EMBL" id="JAACJM010000182">
    <property type="protein sequence ID" value="KAF5339708.1"/>
    <property type="molecule type" value="Genomic_DNA"/>
</dbReference>
<accession>A0A8H5CDW1</accession>
<dbReference type="SUPFAM" id="SSF52047">
    <property type="entry name" value="RNI-like"/>
    <property type="match status" value="1"/>
</dbReference>
<keyword evidence="3" id="KW-1185">Reference proteome</keyword>
<dbReference type="Gene3D" id="3.80.10.10">
    <property type="entry name" value="Ribonuclease Inhibitor"/>
    <property type="match status" value="1"/>
</dbReference>
<dbReference type="InterPro" id="IPR007110">
    <property type="entry name" value="Ig-like_dom"/>
</dbReference>
<dbReference type="InterPro" id="IPR032675">
    <property type="entry name" value="LRR_dom_sf"/>
</dbReference>
<evidence type="ECO:0000313" key="2">
    <source>
        <dbReference type="EMBL" id="KAF5339708.1"/>
    </source>
</evidence>
<dbReference type="AlphaFoldDB" id="A0A8H5CDW1"/>
<dbReference type="OrthoDB" id="3543113at2759"/>
<sequence length="583" mass="65721">MRKFAAIADLRLSSTVPFRKMAQSSIPFPPEILEKIFACLIVRSCMHIFNGLEVLKPSSRSDLLACALSSRNFFDPAIRILWYSVELMPLLKLLPDFKMKNGTYVCTGKLNDKSLERFDFYSRNVGQLFLRKQDGVSSSDALTSVSNSAYNCVALARPRPLPNLTHFYCSAETFHSKAMVFMVSSSLKSASFYHSIGSEVIKYLSQVDAKPLQSLTISCRNGGNSYLPSISQHKNLRSLDLALFHCPAAISLDLLPLYCLEHLESLRLDLRNTKLKSSSMQYLSDSLPSPKALKQLRLLVDHQNVVAASTLLKLYEHSPLEVLHFGVFLEEKQCKAVFSAIPSLWATTLTTLFINLGGGLIVPRTHTPDSLSSFIAPLYRLRALKEFSIRINGMIGDPFHLTDTDILKISEVWPNLTELMLGGIEPQSGCLGRAPTVASLPILARNCPNLEVLNLPFDVRHVPRINKAKPRIPYSPGSGHKLKHLTLNVLEDDFDICNLADRPAMFAYHLDMVFPFLEEVVLARLNYYDVEEEPWDAVNGILELCLWHHSSDKIPIVYYRNCEVDRASEHEVFTTIQVYNEYF</sequence>
<gene>
    <name evidence="2" type="ORF">D9758_014884</name>
</gene>
<protein>
    <recommendedName>
        <fullName evidence="1">Ig-like domain-containing protein</fullName>
    </recommendedName>
</protein>
<proteinExistence type="predicted"/>
<name>A0A8H5CDW1_9AGAR</name>
<dbReference type="Proteomes" id="UP000559256">
    <property type="component" value="Unassembled WGS sequence"/>
</dbReference>
<evidence type="ECO:0000259" key="1">
    <source>
        <dbReference type="PROSITE" id="PS50835"/>
    </source>
</evidence>
<organism evidence="2 3">
    <name type="scientific">Tetrapyrgos nigripes</name>
    <dbReference type="NCBI Taxonomy" id="182062"/>
    <lineage>
        <taxon>Eukaryota</taxon>
        <taxon>Fungi</taxon>
        <taxon>Dikarya</taxon>
        <taxon>Basidiomycota</taxon>
        <taxon>Agaricomycotina</taxon>
        <taxon>Agaricomycetes</taxon>
        <taxon>Agaricomycetidae</taxon>
        <taxon>Agaricales</taxon>
        <taxon>Marasmiineae</taxon>
        <taxon>Marasmiaceae</taxon>
        <taxon>Tetrapyrgos</taxon>
    </lineage>
</organism>
<comment type="caution">
    <text evidence="2">The sequence shown here is derived from an EMBL/GenBank/DDBJ whole genome shotgun (WGS) entry which is preliminary data.</text>
</comment>